<proteinExistence type="predicted"/>
<protein>
    <submittedName>
        <fullName evidence="1">Uncharacterized protein</fullName>
    </submittedName>
</protein>
<dbReference type="EMBL" id="CM046112">
    <property type="protein sequence ID" value="KAI8428967.1"/>
    <property type="molecule type" value="Genomic_DNA"/>
</dbReference>
<comment type="caution">
    <text evidence="1">The sequence shown here is derived from an EMBL/GenBank/DDBJ whole genome shotgun (WGS) entry which is preliminary data.</text>
</comment>
<accession>A0ACC0JXP1</accession>
<organism evidence="1 2">
    <name type="scientific">Choristoneura fumiferana</name>
    <name type="common">Spruce budworm moth</name>
    <name type="synonym">Archips fumiferana</name>
    <dbReference type="NCBI Taxonomy" id="7141"/>
    <lineage>
        <taxon>Eukaryota</taxon>
        <taxon>Metazoa</taxon>
        <taxon>Ecdysozoa</taxon>
        <taxon>Arthropoda</taxon>
        <taxon>Hexapoda</taxon>
        <taxon>Insecta</taxon>
        <taxon>Pterygota</taxon>
        <taxon>Neoptera</taxon>
        <taxon>Endopterygota</taxon>
        <taxon>Lepidoptera</taxon>
        <taxon>Glossata</taxon>
        <taxon>Ditrysia</taxon>
        <taxon>Tortricoidea</taxon>
        <taxon>Tortricidae</taxon>
        <taxon>Tortricinae</taxon>
        <taxon>Choristoneura</taxon>
    </lineage>
</organism>
<keyword evidence="2" id="KW-1185">Reference proteome</keyword>
<sequence length="67" mass="7273">MTEHGHNSDKEHIGQELECRTHYIVATALFQVIAKQSNVTLMHLTSYRGRDPRRAPGGAAAAAALAC</sequence>
<evidence type="ECO:0000313" key="1">
    <source>
        <dbReference type="EMBL" id="KAI8428967.1"/>
    </source>
</evidence>
<dbReference type="Proteomes" id="UP001064048">
    <property type="component" value="Chromosome 12"/>
</dbReference>
<reference evidence="1 2" key="1">
    <citation type="journal article" date="2022" name="Genome Biol. Evol.">
        <title>The Spruce Budworm Genome: Reconstructing the Evolutionary History of Antifreeze Proteins.</title>
        <authorList>
            <person name="Beliveau C."/>
            <person name="Gagne P."/>
            <person name="Picq S."/>
            <person name="Vernygora O."/>
            <person name="Keeling C.I."/>
            <person name="Pinkney K."/>
            <person name="Doucet D."/>
            <person name="Wen F."/>
            <person name="Johnston J.S."/>
            <person name="Maaroufi H."/>
            <person name="Boyle B."/>
            <person name="Laroche J."/>
            <person name="Dewar K."/>
            <person name="Juretic N."/>
            <person name="Blackburn G."/>
            <person name="Nisole A."/>
            <person name="Brunet B."/>
            <person name="Brandao M."/>
            <person name="Lumley L."/>
            <person name="Duan J."/>
            <person name="Quan G."/>
            <person name="Lucarotti C.J."/>
            <person name="Roe A.D."/>
            <person name="Sperling F.A.H."/>
            <person name="Levesque R.C."/>
            <person name="Cusson M."/>
        </authorList>
    </citation>
    <scope>NUCLEOTIDE SEQUENCE [LARGE SCALE GENOMIC DNA]</scope>
    <source>
        <strain evidence="1">Glfc:IPQL:Cfum</strain>
    </source>
</reference>
<gene>
    <name evidence="1" type="ORF">MSG28_007566</name>
</gene>
<name>A0ACC0JXP1_CHOFU</name>
<evidence type="ECO:0000313" key="2">
    <source>
        <dbReference type="Proteomes" id="UP001064048"/>
    </source>
</evidence>